<evidence type="ECO:0000256" key="1">
    <source>
        <dbReference type="ARBA" id="ARBA00022441"/>
    </source>
</evidence>
<dbReference type="SUPFAM" id="SSF117281">
    <property type="entry name" value="Kelch motif"/>
    <property type="match status" value="1"/>
</dbReference>
<sequence length="723" mass="74733">MSTRHTLSANDISRVTVTSSAADMPSIVTELVKTNGVWGGVVGNIPAGTGRAFLAQAFGPADTLLYEGHSTGVTIGASEMSLITLTLHESAAEEPYTNEAPLIDSMVASPLVVAPGESVSLMASAHDPNQSDSLEYEWTAPSGIFSAPTQASTTWNAPATLGPVQLALTVIDSHGAATSVSFTVNVSAGQGDVILDVRFNNRPVVTNLSSSQSSLAVGEQTELSVSASDGDGDALRYQWSASCLGTWENPNMSTARFSPTALPAHSCNNCQVQVEVSDERGGHATATLALCVSPASPLSLPPIIVRSYQSALTATPSQLLVFEVVASDLTNSLLSFAWSSPVGALGQSEDSATRSRVTWTAPTCVPDGGTAPVTATVTNGVGLTATRTFTITGLASCALSGTWTATSSPSQARYWHTATTLSSGKVLVTGGGLWTGSLLETAEMYDPETGTWMATGAMSIPRVSHTATLLQSGKVLVTGGYSDTYQATAELYDPATGTWTSTGTMNHARGGHTATLLPSGKVLVVGGYSTDYAATAEVYDPATGTWTATNSMHDARSDHTATLLFSGKVLVTGGEPFHSSAELYDPNTGTWTPTGSMTQSREDHIATLLPSGKVLVLGGSTTSAATEVYDPDSGTWVTTGSMSVPRYQTAVTLLLSGKVLVAGGRSINGAHASAELYDPAVGTWELTSSMQTSRYSHSLTLLPTGKVLLSGGVIFSSAELYAP</sequence>
<dbReference type="RefSeq" id="WP_240487306.1">
    <property type="nucleotide sequence ID" value="NZ_JMCB01000035.1"/>
</dbReference>
<dbReference type="EMBL" id="JMCB01000035">
    <property type="protein sequence ID" value="KFE58537.1"/>
    <property type="molecule type" value="Genomic_DNA"/>
</dbReference>
<reference evidence="3 4" key="1">
    <citation type="submission" date="2014-04" db="EMBL/GenBank/DDBJ databases">
        <title>Genome assembly of Hyalangium minutum DSM 14724.</title>
        <authorList>
            <person name="Sharma G."/>
            <person name="Subramanian S."/>
        </authorList>
    </citation>
    <scope>NUCLEOTIDE SEQUENCE [LARGE SCALE GENOMIC DNA]</scope>
    <source>
        <strain evidence="3 4">DSM 14724</strain>
    </source>
</reference>
<dbReference type="PANTHER" id="PTHR46344">
    <property type="entry name" value="OS02G0202900 PROTEIN"/>
    <property type="match status" value="1"/>
</dbReference>
<dbReference type="InterPro" id="IPR013783">
    <property type="entry name" value="Ig-like_fold"/>
</dbReference>
<keyword evidence="4" id="KW-1185">Reference proteome</keyword>
<dbReference type="PATRIC" id="fig|394096.3.peg.8974"/>
<protein>
    <submittedName>
        <fullName evidence="3">High-affinity leucine-specific transport system, periplasmic binding protein LivK</fullName>
    </submittedName>
</protein>
<dbReference type="Proteomes" id="UP000028725">
    <property type="component" value="Unassembled WGS sequence"/>
</dbReference>
<dbReference type="Gene3D" id="2.60.40.10">
    <property type="entry name" value="Immunoglobulins"/>
    <property type="match status" value="2"/>
</dbReference>
<evidence type="ECO:0000313" key="4">
    <source>
        <dbReference type="Proteomes" id="UP000028725"/>
    </source>
</evidence>
<dbReference type="InterPro" id="IPR037293">
    <property type="entry name" value="Gal_Oxidase_central_sf"/>
</dbReference>
<proteinExistence type="predicted"/>
<dbReference type="InterPro" id="IPR011043">
    <property type="entry name" value="Gal_Oxase/kelch_b-propeller"/>
</dbReference>
<dbReference type="SUPFAM" id="SSF50965">
    <property type="entry name" value="Galactose oxidase, central domain"/>
    <property type="match status" value="1"/>
</dbReference>
<dbReference type="AlphaFoldDB" id="A0A085VSX4"/>
<dbReference type="InterPro" id="IPR006652">
    <property type="entry name" value="Kelch_1"/>
</dbReference>
<comment type="caution">
    <text evidence="3">The sequence shown here is derived from an EMBL/GenBank/DDBJ whole genome shotgun (WGS) entry which is preliminary data.</text>
</comment>
<accession>A0A085VSX4</accession>
<dbReference type="SMART" id="SM00612">
    <property type="entry name" value="Kelch"/>
    <property type="match status" value="6"/>
</dbReference>
<dbReference type="STRING" id="394096.DB31_6258"/>
<gene>
    <name evidence="3" type="ORF">DB31_6258</name>
</gene>
<organism evidence="3 4">
    <name type="scientific">Hyalangium minutum</name>
    <dbReference type="NCBI Taxonomy" id="394096"/>
    <lineage>
        <taxon>Bacteria</taxon>
        <taxon>Pseudomonadati</taxon>
        <taxon>Myxococcota</taxon>
        <taxon>Myxococcia</taxon>
        <taxon>Myxococcales</taxon>
        <taxon>Cystobacterineae</taxon>
        <taxon>Archangiaceae</taxon>
        <taxon>Hyalangium</taxon>
    </lineage>
</organism>
<keyword evidence="1" id="KW-0880">Kelch repeat</keyword>
<keyword evidence="2" id="KW-0677">Repeat</keyword>
<dbReference type="Pfam" id="PF24681">
    <property type="entry name" value="Kelch_KLHDC2_KLHL20_DRC7"/>
    <property type="match status" value="1"/>
</dbReference>
<evidence type="ECO:0000256" key="2">
    <source>
        <dbReference type="ARBA" id="ARBA00022737"/>
    </source>
</evidence>
<dbReference type="PANTHER" id="PTHR46344:SF27">
    <property type="entry name" value="KELCH REPEAT SUPERFAMILY PROTEIN"/>
    <property type="match status" value="1"/>
</dbReference>
<dbReference type="InterPro" id="IPR015915">
    <property type="entry name" value="Kelch-typ_b-propeller"/>
</dbReference>
<evidence type="ECO:0000313" key="3">
    <source>
        <dbReference type="EMBL" id="KFE58537.1"/>
    </source>
</evidence>
<name>A0A085VSX4_9BACT</name>
<dbReference type="Gene3D" id="2.130.10.80">
    <property type="entry name" value="Galactose oxidase/kelch, beta-propeller"/>
    <property type="match status" value="4"/>
</dbReference>